<gene>
    <name evidence="1" type="ORF">C0Z16_23015</name>
</gene>
<proteinExistence type="predicted"/>
<comment type="caution">
    <text evidence="1">The sequence shown here is derived from an EMBL/GenBank/DDBJ whole genome shotgun (WGS) entry which is preliminary data.</text>
</comment>
<evidence type="ECO:0000313" key="1">
    <source>
        <dbReference type="EMBL" id="PMS28730.1"/>
    </source>
</evidence>
<accession>A0ABX4V2P2</accession>
<evidence type="ECO:0000313" key="2">
    <source>
        <dbReference type="Proteomes" id="UP000235659"/>
    </source>
</evidence>
<protein>
    <submittedName>
        <fullName evidence="1">Uncharacterized protein</fullName>
    </submittedName>
</protein>
<organism evidence="1 2">
    <name type="scientific">Paraburkholderia rhynchosiae</name>
    <dbReference type="NCBI Taxonomy" id="487049"/>
    <lineage>
        <taxon>Bacteria</taxon>
        <taxon>Pseudomonadati</taxon>
        <taxon>Pseudomonadota</taxon>
        <taxon>Betaproteobacteria</taxon>
        <taxon>Burkholderiales</taxon>
        <taxon>Burkholderiaceae</taxon>
        <taxon>Paraburkholderia</taxon>
    </lineage>
</organism>
<name>A0ABX4V2P2_9BURK</name>
<keyword evidence="2" id="KW-1185">Reference proteome</keyword>
<sequence>MSSIFSVFVACAAVHSQAQTSGADQVVVRTLAGALSIANVTPVQTDGVTFNVALNGAHFDQCYGSRYAYYADSAVRGKPVGRIIIEDFNGGSSDPASVSMYDFRKHPPVVLSVSDRLDVDDVRWTDDAVFPSANGRRHIFAHGKLSRSQPPASATP</sequence>
<reference evidence="1 2" key="1">
    <citation type="submission" date="2018-01" db="EMBL/GenBank/DDBJ databases">
        <title>Whole genome analyses suggest that Burkholderia sensu lato contains two further novel genera in the rhizoxinica-symbiotica group Mycetohabitans gen. nov., and Trinickia gen. nov.: implications for the evolution of diazotrophy and nodulation in the Burkholderiaceae.</title>
        <authorList>
            <person name="Estrada-de los Santos P."/>
            <person name="Palmer M."/>
            <person name="Chavez-Ramirez B."/>
            <person name="Beukes C."/>
            <person name="Steenkamp E.T."/>
            <person name="Hirsch A.M."/>
            <person name="Manyaka P."/>
            <person name="Maluk M."/>
            <person name="Lafos M."/>
            <person name="Crook M."/>
            <person name="Gross E."/>
            <person name="Simon M.F."/>
            <person name="Bueno dos Reis Junior F."/>
            <person name="Poole P.S."/>
            <person name="Venter S.N."/>
            <person name="James E.K."/>
        </authorList>
    </citation>
    <scope>NUCLEOTIDE SEQUENCE [LARGE SCALE GENOMIC DNA]</scope>
    <source>
        <strain evidence="1 2">WSM 3937</strain>
    </source>
</reference>
<dbReference type="EMBL" id="PNXY01000017">
    <property type="protein sequence ID" value="PMS28730.1"/>
    <property type="molecule type" value="Genomic_DNA"/>
</dbReference>
<dbReference type="Proteomes" id="UP000235659">
    <property type="component" value="Unassembled WGS sequence"/>
</dbReference>